<dbReference type="Pfam" id="PF07727">
    <property type="entry name" value="RVT_2"/>
    <property type="match status" value="1"/>
</dbReference>
<keyword evidence="3" id="KW-0472">Membrane</keyword>
<protein>
    <submittedName>
        <fullName evidence="3">Transmembrane signal receptor</fullName>
    </submittedName>
</protein>
<sequence>MESINVKVLDEEEDDQSDPEIEDPVTPIVTDNNISQREVGSTDTPTVIDSSIEPAAKIQKNHPVDNIIGQVEEGRNTRKTARVDYRKMAGLFAEACLVSKIEPKDVKAALLDECWISAMQEELLQFKRNDVWELVPQPTDHNVIGTKCIFKNKSDEHANVIRNKARLVAQGYTQVEGVDFEETFAPVARLEAIRLLLALACLLKFKLYQMHVKTAFLNGFVQEEVYVEQPKGFIDSQYPEHVYKLKKAMYGLKQAPRAWYERLTIFLLKKGYVRGCVDNTLFIRKEVGKMMVTQIYVDDIVFGGVSDQLVKQFVQQMEGEFEMSMVGELKYFLGIQINQTKESIFITRSKYAKNLVKKFGLETASSKRTPLATHVKITKDEGGVSVDISKSRNWAGNFEDRKSTSGGCFFLGNNLVSWFSRKQNSISLSTAEAEYIAAGSACTQLLWMKQMLEEYGVNPGAMTLYCDNKSAICISKNPVEHSRTKHIDIRHHFIRDLVENKQVVLEYVATEKQLADIFTKGLDVSQFENLRLALGLCTFDK</sequence>
<dbReference type="EMBL" id="BAABME010003924">
    <property type="protein sequence ID" value="GAA0160579.1"/>
    <property type="molecule type" value="Genomic_DNA"/>
</dbReference>
<keyword evidence="3" id="KW-0812">Transmembrane</keyword>
<keyword evidence="4" id="KW-1185">Reference proteome</keyword>
<feature type="domain" description="Reverse transcriptase Ty1/copia-type" evidence="2">
    <location>
        <begin position="129"/>
        <end position="371"/>
    </location>
</feature>
<dbReference type="AlphaFoldDB" id="A0AAV3Q933"/>
<dbReference type="PANTHER" id="PTHR11439:SF486">
    <property type="entry name" value="RLK (RECEPTOR-LIKE KINASE) PROTEIN, PUTATIVE-RELATED"/>
    <property type="match status" value="1"/>
</dbReference>
<accession>A0AAV3Q933</accession>
<dbReference type="InterPro" id="IPR013103">
    <property type="entry name" value="RVT_2"/>
</dbReference>
<name>A0AAV3Q933_LITER</name>
<dbReference type="PANTHER" id="PTHR11439">
    <property type="entry name" value="GAG-POL-RELATED RETROTRANSPOSON"/>
    <property type="match status" value="1"/>
</dbReference>
<dbReference type="SUPFAM" id="SSF56672">
    <property type="entry name" value="DNA/RNA polymerases"/>
    <property type="match status" value="1"/>
</dbReference>
<dbReference type="Proteomes" id="UP001454036">
    <property type="component" value="Unassembled WGS sequence"/>
</dbReference>
<feature type="region of interest" description="Disordered" evidence="1">
    <location>
        <begin position="1"/>
        <end position="27"/>
    </location>
</feature>
<keyword evidence="3" id="KW-0675">Receptor</keyword>
<dbReference type="InterPro" id="IPR043502">
    <property type="entry name" value="DNA/RNA_pol_sf"/>
</dbReference>
<feature type="compositionally biased region" description="Acidic residues" evidence="1">
    <location>
        <begin position="10"/>
        <end position="23"/>
    </location>
</feature>
<reference evidence="3 4" key="1">
    <citation type="submission" date="2024-01" db="EMBL/GenBank/DDBJ databases">
        <title>The complete chloroplast genome sequence of Lithospermum erythrorhizon: insights into the phylogenetic relationship among Boraginaceae species and the maternal lineages of purple gromwells.</title>
        <authorList>
            <person name="Okada T."/>
            <person name="Watanabe K."/>
        </authorList>
    </citation>
    <scope>NUCLEOTIDE SEQUENCE [LARGE SCALE GENOMIC DNA]</scope>
</reference>
<proteinExistence type="predicted"/>
<evidence type="ECO:0000313" key="4">
    <source>
        <dbReference type="Proteomes" id="UP001454036"/>
    </source>
</evidence>
<evidence type="ECO:0000256" key="1">
    <source>
        <dbReference type="SAM" id="MobiDB-lite"/>
    </source>
</evidence>
<dbReference type="CDD" id="cd09272">
    <property type="entry name" value="RNase_HI_RT_Ty1"/>
    <property type="match status" value="1"/>
</dbReference>
<comment type="caution">
    <text evidence="3">The sequence shown here is derived from an EMBL/GenBank/DDBJ whole genome shotgun (WGS) entry which is preliminary data.</text>
</comment>
<gene>
    <name evidence="3" type="ORF">LIER_17100</name>
</gene>
<evidence type="ECO:0000259" key="2">
    <source>
        <dbReference type="Pfam" id="PF07727"/>
    </source>
</evidence>
<organism evidence="3 4">
    <name type="scientific">Lithospermum erythrorhizon</name>
    <name type="common">Purple gromwell</name>
    <name type="synonym">Lithospermum officinale var. erythrorhizon</name>
    <dbReference type="NCBI Taxonomy" id="34254"/>
    <lineage>
        <taxon>Eukaryota</taxon>
        <taxon>Viridiplantae</taxon>
        <taxon>Streptophyta</taxon>
        <taxon>Embryophyta</taxon>
        <taxon>Tracheophyta</taxon>
        <taxon>Spermatophyta</taxon>
        <taxon>Magnoliopsida</taxon>
        <taxon>eudicotyledons</taxon>
        <taxon>Gunneridae</taxon>
        <taxon>Pentapetalae</taxon>
        <taxon>asterids</taxon>
        <taxon>lamiids</taxon>
        <taxon>Boraginales</taxon>
        <taxon>Boraginaceae</taxon>
        <taxon>Boraginoideae</taxon>
        <taxon>Lithospermeae</taxon>
        <taxon>Lithospermum</taxon>
    </lineage>
</organism>
<evidence type="ECO:0000313" key="3">
    <source>
        <dbReference type="EMBL" id="GAA0160579.1"/>
    </source>
</evidence>